<name>A0A5J9TBV4_9POAL</name>
<accession>A0A5J9TBV4</accession>
<keyword evidence="8" id="KW-1185">Reference proteome</keyword>
<dbReference type="SUPFAM" id="SSF101941">
    <property type="entry name" value="NAC domain"/>
    <property type="match status" value="1"/>
</dbReference>
<dbReference type="InterPro" id="IPR003441">
    <property type="entry name" value="NAC-dom"/>
</dbReference>
<dbReference type="Gramene" id="TVU08789">
    <property type="protein sequence ID" value="TVU08789"/>
    <property type="gene ID" value="EJB05_42202"/>
</dbReference>
<dbReference type="Proteomes" id="UP000324897">
    <property type="component" value="Chromosome 3"/>
</dbReference>
<dbReference type="InterPro" id="IPR036093">
    <property type="entry name" value="NAC_dom_sf"/>
</dbReference>
<dbReference type="PROSITE" id="PS51005">
    <property type="entry name" value="NAC"/>
    <property type="match status" value="1"/>
</dbReference>
<protein>
    <recommendedName>
        <fullName evidence="6">NAC domain-containing protein</fullName>
    </recommendedName>
</protein>
<dbReference type="Pfam" id="PF02365">
    <property type="entry name" value="NAM"/>
    <property type="match status" value="1"/>
</dbReference>
<reference evidence="7 8" key="1">
    <citation type="journal article" date="2019" name="Sci. Rep.">
        <title>A high-quality genome of Eragrostis curvula grass provides insights into Poaceae evolution and supports new strategies to enhance forage quality.</title>
        <authorList>
            <person name="Carballo J."/>
            <person name="Santos B.A.C.M."/>
            <person name="Zappacosta D."/>
            <person name="Garbus I."/>
            <person name="Selva J.P."/>
            <person name="Gallo C.A."/>
            <person name="Diaz A."/>
            <person name="Albertini E."/>
            <person name="Caccamo M."/>
            <person name="Echenique V."/>
        </authorList>
    </citation>
    <scope>NUCLEOTIDE SEQUENCE [LARGE SCALE GENOMIC DNA]</scope>
    <source>
        <strain evidence="8">cv. Victoria</strain>
        <tissue evidence="7">Leaf</tissue>
    </source>
</reference>
<feature type="region of interest" description="Disordered" evidence="5">
    <location>
        <begin position="221"/>
        <end position="266"/>
    </location>
</feature>
<proteinExistence type="predicted"/>
<sequence length="266" mass="28563">MERPVTATTARDGAAAAVQVPRQLPPGFRFHPTDEELVVQYLRLKALSRPLPAAVIPVVHDVARLDPWDLPGAREGEAYFFSQRRAPAAGGGGRRRRARSGYWKATGKAKPVFLQGSGCGGKRYLVGVKTALAFHRSEPSRAPASSSRTAWVMHEYRLAVPGGVAEQRKQASHGCVVQPGEWVVCRIFLKNNSSRRQSRDAASETPVASVAPLRHQGDGQLRVLLPSSPQASSSSCVTGVTESSDQDEVSSGRSIGDAAAASQREF</sequence>
<comment type="caution">
    <text evidence="7">The sequence shown here is derived from an EMBL/GenBank/DDBJ whole genome shotgun (WGS) entry which is preliminary data.</text>
</comment>
<evidence type="ECO:0000259" key="6">
    <source>
        <dbReference type="PROSITE" id="PS51005"/>
    </source>
</evidence>
<evidence type="ECO:0000313" key="7">
    <source>
        <dbReference type="EMBL" id="TVU08789.1"/>
    </source>
</evidence>
<feature type="compositionally biased region" description="Low complexity" evidence="5">
    <location>
        <begin position="226"/>
        <end position="235"/>
    </location>
</feature>
<organism evidence="7 8">
    <name type="scientific">Eragrostis curvula</name>
    <name type="common">weeping love grass</name>
    <dbReference type="NCBI Taxonomy" id="38414"/>
    <lineage>
        <taxon>Eukaryota</taxon>
        <taxon>Viridiplantae</taxon>
        <taxon>Streptophyta</taxon>
        <taxon>Embryophyta</taxon>
        <taxon>Tracheophyta</taxon>
        <taxon>Spermatophyta</taxon>
        <taxon>Magnoliopsida</taxon>
        <taxon>Liliopsida</taxon>
        <taxon>Poales</taxon>
        <taxon>Poaceae</taxon>
        <taxon>PACMAD clade</taxon>
        <taxon>Chloridoideae</taxon>
        <taxon>Eragrostideae</taxon>
        <taxon>Eragrostidinae</taxon>
        <taxon>Eragrostis</taxon>
    </lineage>
</organism>
<keyword evidence="2" id="KW-0238">DNA-binding</keyword>
<evidence type="ECO:0000256" key="3">
    <source>
        <dbReference type="ARBA" id="ARBA00023163"/>
    </source>
</evidence>
<keyword evidence="3" id="KW-0804">Transcription</keyword>
<dbReference type="PANTHER" id="PTHR31719">
    <property type="entry name" value="NAC TRANSCRIPTION FACTOR 56"/>
    <property type="match status" value="1"/>
</dbReference>
<keyword evidence="4" id="KW-0539">Nucleus</keyword>
<evidence type="ECO:0000256" key="4">
    <source>
        <dbReference type="ARBA" id="ARBA00023242"/>
    </source>
</evidence>
<dbReference type="PANTHER" id="PTHR31719:SF103">
    <property type="entry name" value="OS09G0509100 PROTEIN"/>
    <property type="match status" value="1"/>
</dbReference>
<dbReference type="EMBL" id="RWGY01000039">
    <property type="protein sequence ID" value="TVU08789.1"/>
    <property type="molecule type" value="Genomic_DNA"/>
</dbReference>
<dbReference type="Gene3D" id="2.170.150.80">
    <property type="entry name" value="NAC domain"/>
    <property type="match status" value="1"/>
</dbReference>
<feature type="compositionally biased region" description="Polar residues" evidence="5">
    <location>
        <begin position="236"/>
        <end position="253"/>
    </location>
</feature>
<gene>
    <name evidence="7" type="ORF">EJB05_42202</name>
</gene>
<evidence type="ECO:0000256" key="5">
    <source>
        <dbReference type="SAM" id="MobiDB-lite"/>
    </source>
</evidence>
<dbReference type="GO" id="GO:0003677">
    <property type="term" value="F:DNA binding"/>
    <property type="evidence" value="ECO:0007669"/>
    <property type="project" value="UniProtKB-KW"/>
</dbReference>
<evidence type="ECO:0000313" key="8">
    <source>
        <dbReference type="Proteomes" id="UP000324897"/>
    </source>
</evidence>
<dbReference type="GO" id="GO:0006355">
    <property type="term" value="P:regulation of DNA-templated transcription"/>
    <property type="evidence" value="ECO:0007669"/>
    <property type="project" value="InterPro"/>
</dbReference>
<dbReference type="OrthoDB" id="1871428at2759"/>
<dbReference type="AlphaFoldDB" id="A0A5J9TBV4"/>
<keyword evidence="1" id="KW-0805">Transcription regulation</keyword>
<evidence type="ECO:0000256" key="1">
    <source>
        <dbReference type="ARBA" id="ARBA00023015"/>
    </source>
</evidence>
<feature type="domain" description="NAC" evidence="6">
    <location>
        <begin position="24"/>
        <end position="190"/>
    </location>
</feature>
<evidence type="ECO:0000256" key="2">
    <source>
        <dbReference type="ARBA" id="ARBA00023125"/>
    </source>
</evidence>